<name>A0A022Q0Q9_ERYGU</name>
<gene>
    <name evidence="2" type="ORF">MIMGU_mgv1a023580mg</name>
</gene>
<organism evidence="2 3">
    <name type="scientific">Erythranthe guttata</name>
    <name type="common">Yellow monkey flower</name>
    <name type="synonym">Mimulus guttatus</name>
    <dbReference type="NCBI Taxonomy" id="4155"/>
    <lineage>
        <taxon>Eukaryota</taxon>
        <taxon>Viridiplantae</taxon>
        <taxon>Streptophyta</taxon>
        <taxon>Embryophyta</taxon>
        <taxon>Tracheophyta</taxon>
        <taxon>Spermatophyta</taxon>
        <taxon>Magnoliopsida</taxon>
        <taxon>eudicotyledons</taxon>
        <taxon>Gunneridae</taxon>
        <taxon>Pentapetalae</taxon>
        <taxon>asterids</taxon>
        <taxon>lamiids</taxon>
        <taxon>Lamiales</taxon>
        <taxon>Phrymaceae</taxon>
        <taxon>Erythranthe</taxon>
    </lineage>
</organism>
<feature type="transmembrane region" description="Helical" evidence="1">
    <location>
        <begin position="172"/>
        <end position="191"/>
    </location>
</feature>
<dbReference type="eggNOG" id="ENOG502QWWX">
    <property type="taxonomic scope" value="Eukaryota"/>
</dbReference>
<protein>
    <submittedName>
        <fullName evidence="2">Uncharacterized protein</fullName>
    </submittedName>
</protein>
<keyword evidence="3" id="KW-1185">Reference proteome</keyword>
<feature type="transmembrane region" description="Helical" evidence="1">
    <location>
        <begin position="35"/>
        <end position="54"/>
    </location>
</feature>
<dbReference type="PANTHER" id="PTHR35307">
    <property type="entry name" value="PROTEIN, PUTATIVE-RELATED"/>
    <property type="match status" value="1"/>
</dbReference>
<feature type="transmembrane region" description="Helical" evidence="1">
    <location>
        <begin position="66"/>
        <end position="87"/>
    </location>
</feature>
<sequence>MESYSCYQNCSLYELQDLCKQEEPSLTQEKLDEPMPWIGLYVAAASAVCALAMAADAFRGFRSRRFWLPCKYFSLNAFSLTLLAVAMKLPVDLTSMALGFRDNTARVSSLVLMSTAMANFTTSLGSMTNNEIVLNLAALVILVITVFANVCIHNVQLDYLYTVDRFSVVETVSTAVMLLFLLMLCFSSVMIPSAKRSIQSSYHDMHVKISNDNNHRLVEWGNFSVDEVRVAVTRYWVMAETGSSQFVIARSAACVAPGSMCLLMGVTLLSTPLSEINYFRRAGLGLISSNYKWSLNCILVVQFIGVALGAIAPLMRWLVAAQIKSSNIGTRSFKDEFKVETYWTQKLVYWQQRPVRLQIRSHVLRKLVHNAKRLLINVCIRVQTVNVRVSKLVLLVSAAFLKRFLSCFHRIKTCCYNSNDESRTGTELDYSGYVLLLEGESGLPQKTLKNICNEADKLIQKGRKMQPKNLKQLVMKSENFNGVREFDNNEVPRLEYSSQEPPNCWSLPVVTLTSVAVSLPNIADDHKLNQLLNAVSEGLYFVMLIEKSLDKNGDLTSIRRAADIVWAGVEFSKKWLDIDLQNASLGDGSHKETLQNLSDVADTIVTDFTTETNLDPLKWPVKVIAARSMYRVTQTILLAHKDDHSLTDEELFERLSVMISDIFAACLTNLVSVIILKCHSNAIEEREESVGQAAILLGESEEILEILEKRELPRLDPKKAGLIILQEDWHFT</sequence>
<dbReference type="PANTHER" id="PTHR35307:SF3">
    <property type="entry name" value="DUF4220 DOMAIN-CONTAINING PROTEIN"/>
    <property type="match status" value="1"/>
</dbReference>
<dbReference type="Proteomes" id="UP000030748">
    <property type="component" value="Unassembled WGS sequence"/>
</dbReference>
<accession>A0A022Q0Q9</accession>
<evidence type="ECO:0000256" key="1">
    <source>
        <dbReference type="SAM" id="Phobius"/>
    </source>
</evidence>
<keyword evidence="1" id="KW-0472">Membrane</keyword>
<dbReference type="EMBL" id="KI632211">
    <property type="protein sequence ID" value="EYU22127.1"/>
    <property type="molecule type" value="Genomic_DNA"/>
</dbReference>
<evidence type="ECO:0000313" key="2">
    <source>
        <dbReference type="EMBL" id="EYU22127.1"/>
    </source>
</evidence>
<proteinExistence type="predicted"/>
<feature type="transmembrane region" description="Helical" evidence="1">
    <location>
        <begin position="293"/>
        <end position="315"/>
    </location>
</feature>
<feature type="transmembrane region" description="Helical" evidence="1">
    <location>
        <begin position="107"/>
        <end position="125"/>
    </location>
</feature>
<dbReference type="AlphaFoldDB" id="A0A022Q0Q9"/>
<keyword evidence="1" id="KW-0812">Transmembrane</keyword>
<reference evidence="2 3" key="1">
    <citation type="journal article" date="2013" name="Proc. Natl. Acad. Sci. U.S.A.">
        <title>Fine-scale variation in meiotic recombination in Mimulus inferred from population shotgun sequencing.</title>
        <authorList>
            <person name="Hellsten U."/>
            <person name="Wright K.M."/>
            <person name="Jenkins J."/>
            <person name="Shu S."/>
            <person name="Yuan Y."/>
            <person name="Wessler S.R."/>
            <person name="Schmutz J."/>
            <person name="Willis J.H."/>
            <person name="Rokhsar D.S."/>
        </authorList>
    </citation>
    <scope>NUCLEOTIDE SEQUENCE [LARGE SCALE GENOMIC DNA]</scope>
    <source>
        <strain evidence="3">cv. DUN x IM62</strain>
    </source>
</reference>
<keyword evidence="1" id="KW-1133">Transmembrane helix</keyword>
<evidence type="ECO:0000313" key="3">
    <source>
        <dbReference type="Proteomes" id="UP000030748"/>
    </source>
</evidence>
<feature type="transmembrane region" description="Helical" evidence="1">
    <location>
        <begin position="132"/>
        <end position="152"/>
    </location>
</feature>